<sequence length="423" mass="46278">MTRKSCLGVSQAHRPSRHFPGAHAALLTLLLGGWPLAGAAAVSLLQPPRVVDGTRPLQLTLLIRADQGSRLYAIPDTLEVMAAGEMQAPQTLTLRRNGGGAATLRLRQGESHTVDYAAAWPSTLRGQVRLDVVGVDAAPVLVTLNQASQPDERAGPAAAGPTAPATAAPMPVVAQGAPAPTPADLRDNARLSVHEPMYLLLGAHDGANAKFQLSFKYRIFEGKDPASRRLLDNLYFAYTQTSIWDLSQPSAPFRDTSYRPSVFYYLSDTGVKGPLLSRLSLATGLEHESNGRDGAQSRSINTVFVTPTFFLGDQAAWHWRVAPKLYYYLEKSDNADIGRYRGYMDLHLAYGKPDDWELAAILRKGTRSDYGSLEARATYPLARLIPGTAGYLMAQYFVGYGEDLLDYNRRTPWQFRIGYALSR</sequence>
<dbReference type="EC" id="3.1.1.4" evidence="15"/>
<keyword evidence="10 15" id="KW-0106">Calcium</keyword>
<keyword evidence="6" id="KW-0812">Transmembrane</keyword>
<dbReference type="InterPro" id="IPR003187">
    <property type="entry name" value="PLipase_A1"/>
</dbReference>
<dbReference type="InterPro" id="IPR036541">
    <property type="entry name" value="PLipase_A1_sf"/>
</dbReference>
<evidence type="ECO:0000256" key="4">
    <source>
        <dbReference type="ARBA" id="ARBA00011702"/>
    </source>
</evidence>
<evidence type="ECO:0000256" key="11">
    <source>
        <dbReference type="ARBA" id="ARBA00022963"/>
    </source>
</evidence>
<dbReference type="SUPFAM" id="SSF56931">
    <property type="entry name" value="Outer membrane phospholipase A (OMPLA)"/>
    <property type="match status" value="1"/>
</dbReference>
<evidence type="ECO:0000313" key="17">
    <source>
        <dbReference type="EMBL" id="AOZ05735.1"/>
    </source>
</evidence>
<evidence type="ECO:0000256" key="16">
    <source>
        <dbReference type="SAM" id="MobiDB-lite"/>
    </source>
</evidence>
<proteinExistence type="inferred from homology"/>
<comment type="similarity">
    <text evidence="3 15">Belongs to the phospholipase A1 family.</text>
</comment>
<evidence type="ECO:0000256" key="6">
    <source>
        <dbReference type="ARBA" id="ARBA00022692"/>
    </source>
</evidence>
<evidence type="ECO:0000256" key="1">
    <source>
        <dbReference type="ARBA" id="ARBA00000111"/>
    </source>
</evidence>
<keyword evidence="18" id="KW-1185">Reference proteome</keyword>
<keyword evidence="5" id="KW-1134">Transmembrane beta strand</keyword>
<keyword evidence="12 15" id="KW-0443">Lipid metabolism</keyword>
<dbReference type="Gene3D" id="2.40.230.10">
    <property type="entry name" value="Phospholipase A1"/>
    <property type="match status" value="1"/>
</dbReference>
<keyword evidence="14 15" id="KW-0998">Cell outer membrane</keyword>
<evidence type="ECO:0000256" key="15">
    <source>
        <dbReference type="RuleBase" id="RU366027"/>
    </source>
</evidence>
<keyword evidence="13" id="KW-0472">Membrane</keyword>
<comment type="subcellular location">
    <subcellularLocation>
        <location evidence="15">Cell outer membrane</location>
        <topology evidence="15">Multi-pass membrane protein</topology>
    </subcellularLocation>
    <text evidence="15">One of the very few enzymes located there.</text>
</comment>
<keyword evidence="7 15" id="KW-0479">Metal-binding</keyword>
<protein>
    <recommendedName>
        <fullName evidence="15">Phospholipase A1</fullName>
        <ecNumber evidence="15">3.1.1.32</ecNumber>
        <ecNumber evidence="15">3.1.1.4</ecNumber>
    </recommendedName>
    <alternativeName>
        <fullName evidence="15">Phosphatidylcholine 1-acylhydrolase</fullName>
    </alternativeName>
</protein>
<feature type="compositionally biased region" description="Low complexity" evidence="16">
    <location>
        <begin position="155"/>
        <end position="168"/>
    </location>
</feature>
<dbReference type="Pfam" id="PF02253">
    <property type="entry name" value="PLA1"/>
    <property type="match status" value="1"/>
</dbReference>
<comment type="subunit">
    <text evidence="4 15">Homodimer; dimerization is reversible, and the dimeric form is the active one.</text>
</comment>
<dbReference type="Proteomes" id="UP000177515">
    <property type="component" value="Chromosome 1"/>
</dbReference>
<gene>
    <name evidence="17" type="ORF">BKK80_07865</name>
</gene>
<reference evidence="17 18" key="1">
    <citation type="submission" date="2016-10" db="EMBL/GenBank/DDBJ databases">
        <title>Complete genome sequences of three Cupriavidus strains isolated from various Malaysian environments.</title>
        <authorList>
            <person name="Abdullah A.A.-A."/>
            <person name="Shafie N.A.H."/>
            <person name="Lau N.S."/>
        </authorList>
    </citation>
    <scope>NUCLEOTIDE SEQUENCE [LARGE SCALE GENOMIC DNA]</scope>
    <source>
        <strain evidence="17 18">USMAA1020</strain>
    </source>
</reference>
<accession>A0ABM6F2X7</accession>
<keyword evidence="9 15" id="KW-0378">Hydrolase</keyword>
<evidence type="ECO:0000256" key="3">
    <source>
        <dbReference type="ARBA" id="ARBA00010525"/>
    </source>
</evidence>
<dbReference type="RefSeq" id="WP_071068822.1">
    <property type="nucleotide sequence ID" value="NZ_CP017754.1"/>
</dbReference>
<comment type="function">
    <text evidence="15">Hydrolysis of phosphatidylcholine with phospholipase A2 (EC 3.1.1.4) and phospholipase A1 (EC 3.1.1.32) activities.</text>
</comment>
<evidence type="ECO:0000256" key="14">
    <source>
        <dbReference type="ARBA" id="ARBA00023237"/>
    </source>
</evidence>
<keyword evidence="11 15" id="KW-0442">Lipid degradation</keyword>
<evidence type="ECO:0000313" key="18">
    <source>
        <dbReference type="Proteomes" id="UP000177515"/>
    </source>
</evidence>
<name>A0ABM6F2X7_9BURK</name>
<comment type="cofactor">
    <cofactor evidence="15">
        <name>Ca(2+)</name>
        <dbReference type="ChEBI" id="CHEBI:29108"/>
    </cofactor>
    <text evidence="15">Binds 1 Ca(2+) ion per monomer. In the dimeric form the Ca(2+) is bound by different amino acids with binding of each Ca(2+) shared with ligands coming from each monomer. The Ca(2+) ion may have a role in catalysis.</text>
</comment>
<evidence type="ECO:0000256" key="7">
    <source>
        <dbReference type="ARBA" id="ARBA00022723"/>
    </source>
</evidence>
<dbReference type="PANTHER" id="PTHR40457">
    <property type="entry name" value="PHOSPHOLIPASE A1"/>
    <property type="match status" value="1"/>
</dbReference>
<comment type="catalytic activity">
    <reaction evidence="2 15">
        <text>a 1,2-diacyl-sn-glycero-3-phosphocholine + H2O = a 1-acyl-sn-glycero-3-phosphocholine + a fatty acid + H(+)</text>
        <dbReference type="Rhea" id="RHEA:15801"/>
        <dbReference type="ChEBI" id="CHEBI:15377"/>
        <dbReference type="ChEBI" id="CHEBI:15378"/>
        <dbReference type="ChEBI" id="CHEBI:28868"/>
        <dbReference type="ChEBI" id="CHEBI:57643"/>
        <dbReference type="ChEBI" id="CHEBI:58168"/>
        <dbReference type="EC" id="3.1.1.4"/>
    </reaction>
</comment>
<dbReference type="PRINTS" id="PR01486">
    <property type="entry name" value="PHPHLIPASEA1"/>
</dbReference>
<evidence type="ECO:0000256" key="9">
    <source>
        <dbReference type="ARBA" id="ARBA00022801"/>
    </source>
</evidence>
<keyword evidence="8" id="KW-0732">Signal</keyword>
<dbReference type="PANTHER" id="PTHR40457:SF1">
    <property type="entry name" value="PHOSPHOLIPASE A1"/>
    <property type="match status" value="1"/>
</dbReference>
<dbReference type="EC" id="3.1.1.32" evidence="15"/>
<evidence type="ECO:0000256" key="10">
    <source>
        <dbReference type="ARBA" id="ARBA00022837"/>
    </source>
</evidence>
<dbReference type="CDD" id="cd00541">
    <property type="entry name" value="OMPLA"/>
    <property type="match status" value="1"/>
</dbReference>
<evidence type="ECO:0000256" key="8">
    <source>
        <dbReference type="ARBA" id="ARBA00022729"/>
    </source>
</evidence>
<evidence type="ECO:0000256" key="5">
    <source>
        <dbReference type="ARBA" id="ARBA00022452"/>
    </source>
</evidence>
<evidence type="ECO:0000256" key="2">
    <source>
        <dbReference type="ARBA" id="ARBA00001604"/>
    </source>
</evidence>
<comment type="catalytic activity">
    <reaction evidence="1 15">
        <text>a 1,2-diacyl-sn-glycero-3-phosphocholine + H2O = a 2-acyl-sn-glycero-3-phosphocholine + a fatty acid + H(+)</text>
        <dbReference type="Rhea" id="RHEA:18689"/>
        <dbReference type="ChEBI" id="CHEBI:15377"/>
        <dbReference type="ChEBI" id="CHEBI:15378"/>
        <dbReference type="ChEBI" id="CHEBI:28868"/>
        <dbReference type="ChEBI" id="CHEBI:57643"/>
        <dbReference type="ChEBI" id="CHEBI:57875"/>
        <dbReference type="EC" id="3.1.1.32"/>
    </reaction>
</comment>
<evidence type="ECO:0000256" key="13">
    <source>
        <dbReference type="ARBA" id="ARBA00023136"/>
    </source>
</evidence>
<dbReference type="EMBL" id="CP017754">
    <property type="protein sequence ID" value="AOZ05735.1"/>
    <property type="molecule type" value="Genomic_DNA"/>
</dbReference>
<organism evidence="17 18">
    <name type="scientific">Cupriavidus malaysiensis</name>
    <dbReference type="NCBI Taxonomy" id="367825"/>
    <lineage>
        <taxon>Bacteria</taxon>
        <taxon>Pseudomonadati</taxon>
        <taxon>Pseudomonadota</taxon>
        <taxon>Betaproteobacteria</taxon>
        <taxon>Burkholderiales</taxon>
        <taxon>Burkholderiaceae</taxon>
        <taxon>Cupriavidus</taxon>
    </lineage>
</organism>
<feature type="region of interest" description="Disordered" evidence="16">
    <location>
        <begin position="146"/>
        <end position="168"/>
    </location>
</feature>
<evidence type="ECO:0000256" key="12">
    <source>
        <dbReference type="ARBA" id="ARBA00023098"/>
    </source>
</evidence>